<reference evidence="7" key="1">
    <citation type="submission" date="2016-02" db="EMBL/GenBank/DDBJ databases">
        <title>Draft genome sequence of Microdochium bolleyi, a fungal endophyte of beachgrass.</title>
        <authorList>
            <consortium name="DOE Joint Genome Institute"/>
            <person name="David A.S."/>
            <person name="May G."/>
            <person name="Haridas S."/>
            <person name="Lim J."/>
            <person name="Wang M."/>
            <person name="Labutti K."/>
            <person name="Lipzen A."/>
            <person name="Barry K."/>
            <person name="Grigoriev I.V."/>
        </authorList>
    </citation>
    <scope>NUCLEOTIDE SEQUENCE [LARGE SCALE GENOMIC DNA]</scope>
    <source>
        <strain evidence="7">J235TASD1</strain>
    </source>
</reference>
<dbReference type="Pfam" id="PF07690">
    <property type="entry name" value="MFS_1"/>
    <property type="match status" value="1"/>
</dbReference>
<feature type="transmembrane region" description="Helical" evidence="4">
    <location>
        <begin position="255"/>
        <end position="271"/>
    </location>
</feature>
<evidence type="ECO:0000256" key="2">
    <source>
        <dbReference type="ARBA" id="ARBA00006727"/>
    </source>
</evidence>
<comment type="subcellular location">
    <subcellularLocation>
        <location evidence="1">Membrane</location>
        <topology evidence="1">Multi-pass membrane protein</topology>
    </subcellularLocation>
</comment>
<dbReference type="Gene3D" id="1.20.1250.20">
    <property type="entry name" value="MFS general substrate transporter like domains"/>
    <property type="match status" value="2"/>
</dbReference>
<keyword evidence="7" id="KW-1185">Reference proteome</keyword>
<evidence type="ECO:0000259" key="5">
    <source>
        <dbReference type="PROSITE" id="PS50850"/>
    </source>
</evidence>
<feature type="transmembrane region" description="Helical" evidence="4">
    <location>
        <begin position="89"/>
        <end position="109"/>
    </location>
</feature>
<gene>
    <name evidence="6" type="ORF">Micbo1qcDRAFT_214979</name>
</gene>
<feature type="transmembrane region" description="Helical" evidence="4">
    <location>
        <begin position="118"/>
        <end position="137"/>
    </location>
</feature>
<feature type="transmembrane region" description="Helical" evidence="4">
    <location>
        <begin position="349"/>
        <end position="369"/>
    </location>
</feature>
<dbReference type="AlphaFoldDB" id="A0A136ITH5"/>
<dbReference type="GO" id="GO:0022857">
    <property type="term" value="F:transmembrane transporter activity"/>
    <property type="evidence" value="ECO:0007669"/>
    <property type="project" value="InterPro"/>
</dbReference>
<dbReference type="OrthoDB" id="2213137at2759"/>
<feature type="region of interest" description="Disordered" evidence="3">
    <location>
        <begin position="1"/>
        <end position="41"/>
    </location>
</feature>
<dbReference type="PROSITE" id="PS50850">
    <property type="entry name" value="MFS"/>
    <property type="match status" value="1"/>
</dbReference>
<feature type="transmembrane region" description="Helical" evidence="4">
    <location>
        <begin position="176"/>
        <end position="200"/>
    </location>
</feature>
<organism evidence="6 7">
    <name type="scientific">Microdochium bolleyi</name>
    <dbReference type="NCBI Taxonomy" id="196109"/>
    <lineage>
        <taxon>Eukaryota</taxon>
        <taxon>Fungi</taxon>
        <taxon>Dikarya</taxon>
        <taxon>Ascomycota</taxon>
        <taxon>Pezizomycotina</taxon>
        <taxon>Sordariomycetes</taxon>
        <taxon>Xylariomycetidae</taxon>
        <taxon>Xylariales</taxon>
        <taxon>Microdochiaceae</taxon>
        <taxon>Microdochium</taxon>
    </lineage>
</organism>
<dbReference type="GO" id="GO:0016020">
    <property type="term" value="C:membrane"/>
    <property type="evidence" value="ECO:0007669"/>
    <property type="project" value="UniProtKB-SubCell"/>
</dbReference>
<dbReference type="SUPFAM" id="SSF103473">
    <property type="entry name" value="MFS general substrate transporter"/>
    <property type="match status" value="1"/>
</dbReference>
<dbReference type="PANTHER" id="PTHR11360:SF156">
    <property type="entry name" value="MONOCARBOXYLATE TRANSPORTER, PUTATIVE (AFU_ORTHOLOGUE AFUA_4G14260)-RELATED"/>
    <property type="match status" value="1"/>
</dbReference>
<dbReference type="InParanoid" id="A0A136ITH5"/>
<feature type="transmembrane region" description="Helical" evidence="4">
    <location>
        <begin position="212"/>
        <end position="234"/>
    </location>
</feature>
<dbReference type="Proteomes" id="UP000070501">
    <property type="component" value="Unassembled WGS sequence"/>
</dbReference>
<evidence type="ECO:0000256" key="3">
    <source>
        <dbReference type="SAM" id="MobiDB-lite"/>
    </source>
</evidence>
<evidence type="ECO:0000313" key="6">
    <source>
        <dbReference type="EMBL" id="KXJ88324.1"/>
    </source>
</evidence>
<evidence type="ECO:0000313" key="7">
    <source>
        <dbReference type="Proteomes" id="UP000070501"/>
    </source>
</evidence>
<feature type="transmembrane region" description="Helical" evidence="4">
    <location>
        <begin position="432"/>
        <end position="453"/>
    </location>
</feature>
<name>A0A136ITH5_9PEZI</name>
<feature type="compositionally biased region" description="Polar residues" evidence="3">
    <location>
        <begin position="1"/>
        <end position="17"/>
    </location>
</feature>
<keyword evidence="4" id="KW-1133">Transmembrane helix</keyword>
<feature type="transmembrane region" description="Helical" evidence="4">
    <location>
        <begin position="324"/>
        <end position="343"/>
    </location>
</feature>
<feature type="transmembrane region" description="Helical" evidence="4">
    <location>
        <begin position="291"/>
        <end position="312"/>
    </location>
</feature>
<feature type="transmembrane region" description="Helical" evidence="4">
    <location>
        <begin position="402"/>
        <end position="420"/>
    </location>
</feature>
<evidence type="ECO:0000256" key="1">
    <source>
        <dbReference type="ARBA" id="ARBA00004141"/>
    </source>
</evidence>
<feature type="domain" description="Major facilitator superfamily (MFS) profile" evidence="5">
    <location>
        <begin position="44"/>
        <end position="458"/>
    </location>
</feature>
<dbReference type="InterPro" id="IPR020846">
    <property type="entry name" value="MFS_dom"/>
</dbReference>
<dbReference type="InterPro" id="IPR050327">
    <property type="entry name" value="Proton-linked_MCT"/>
</dbReference>
<dbReference type="EMBL" id="KQ964259">
    <property type="protein sequence ID" value="KXJ88324.1"/>
    <property type="molecule type" value="Genomic_DNA"/>
</dbReference>
<feature type="transmembrane region" description="Helical" evidence="4">
    <location>
        <begin position="46"/>
        <end position="69"/>
    </location>
</feature>
<keyword evidence="4" id="KW-0472">Membrane</keyword>
<accession>A0A136ITH5</accession>
<comment type="similarity">
    <text evidence="2">Belongs to the major facilitator superfamily. Monocarboxylate porter (TC 2.A.1.13) family.</text>
</comment>
<feature type="compositionally biased region" description="Basic and acidic residues" evidence="3">
    <location>
        <begin position="22"/>
        <end position="41"/>
    </location>
</feature>
<feature type="transmembrane region" description="Helical" evidence="4">
    <location>
        <begin position="143"/>
        <end position="164"/>
    </location>
</feature>
<protein>
    <submittedName>
        <fullName evidence="6">Putative monocarboxylate transporter</fullName>
    </submittedName>
</protein>
<evidence type="ECO:0000256" key="4">
    <source>
        <dbReference type="SAM" id="Phobius"/>
    </source>
</evidence>
<keyword evidence="4" id="KW-0812">Transmembrane</keyword>
<proteinExistence type="inferred from homology"/>
<dbReference type="InterPro" id="IPR036259">
    <property type="entry name" value="MFS_trans_sf"/>
</dbReference>
<sequence length="458" mass="49246">MATAGSPSSDIQLQTTVEVDDGPARDHNEAEEQSDRGRDEQRRKRILSLVGSSLLQLPIWGFAMSYGVLQEYFTSNWELDGPVEVTGTIGTTFNGVTYISMPILFAMFVRRWSQWRRAAALAGALLLTLGLLASSFSTHVWHLVVTQGVMAAIGSALIFSPTTLTLGEWHQSHNRAIAYGVTLSCKNIVGSACPFLFRVLLDNYGFRTTLRVWLAIVSTSSVAAIMVIPPPPSADTPMAYRPRSIPWHFLRHRTFYVYSLAILLQSSGYGIPQTYLSTYAHDVAALSSSSATLLLTLFNIPGIVASYFFGYLSDSTKVSLSTSSVCLLSSLASALSAFLLWGMASNGSMALLVLFALIFGFFSGGYSAIWGGFINDMASEAAAVNEAIDTGMVYGLLNGARGIGYVIGGVASVPLLTAGSKQSLGLFGYGSGYGPLIIFTGLTSAFGGWAVFWRPKRL</sequence>
<dbReference type="InterPro" id="IPR011701">
    <property type="entry name" value="MFS"/>
</dbReference>
<dbReference type="PANTHER" id="PTHR11360">
    <property type="entry name" value="MONOCARBOXYLATE TRANSPORTER"/>
    <property type="match status" value="1"/>
</dbReference>